<dbReference type="Pfam" id="PF04932">
    <property type="entry name" value="Wzy_C"/>
    <property type="match status" value="1"/>
</dbReference>
<keyword evidence="8" id="KW-1185">Reference proteome</keyword>
<dbReference type="Proteomes" id="UP000009309">
    <property type="component" value="Unassembled WGS sequence"/>
</dbReference>
<feature type="transmembrane region" description="Helical" evidence="5">
    <location>
        <begin position="59"/>
        <end position="78"/>
    </location>
</feature>
<keyword evidence="2 5" id="KW-0812">Transmembrane</keyword>
<dbReference type="GO" id="GO:0016020">
    <property type="term" value="C:membrane"/>
    <property type="evidence" value="ECO:0007669"/>
    <property type="project" value="UniProtKB-SubCell"/>
</dbReference>
<dbReference type="AlphaFoldDB" id="I2GT99"/>
<keyword evidence="3 5" id="KW-1133">Transmembrane helix</keyword>
<dbReference type="STRING" id="1185876.BN8_06532"/>
<dbReference type="EMBL" id="CAIT01000010">
    <property type="protein sequence ID" value="CCH57128.1"/>
    <property type="molecule type" value="Genomic_DNA"/>
</dbReference>
<feature type="transmembrane region" description="Helical" evidence="5">
    <location>
        <begin position="155"/>
        <end position="178"/>
    </location>
</feature>
<evidence type="ECO:0000256" key="5">
    <source>
        <dbReference type="SAM" id="Phobius"/>
    </source>
</evidence>
<proteinExistence type="predicted"/>
<feature type="transmembrane region" description="Helical" evidence="5">
    <location>
        <begin position="5"/>
        <end position="21"/>
    </location>
</feature>
<evidence type="ECO:0000313" key="8">
    <source>
        <dbReference type="Proteomes" id="UP000009309"/>
    </source>
</evidence>
<sequence>MNNIVAVFGIPFLFILALYRFPTIYNFVLYGLIIGTVGLILESLYTYNQILYSPFVVKRFFFCGVALIAYFIAVKFSPFPIKTVVWLIFLFYFINQIALGKIFTYRLTPDTRTQEASEALYMIIPFTYYFVQYITKYKWTDLLKAIAVFTYTVLLMHRSVIASISFSALLIIGFSAMGKIPNSRLQIRRSLGTILLLIFLGAPIITAISPTRVQAFFENIGGILTPTEDETGSWRYEQTLYYWKKIAERPVFGWRYEGYEEGEIMENDGFSEKGTVIHSQYVDLLYNYGLFGLILSLTIIAATLWALYKRHRYLTIDQLVLFSYIAGALVFGISYQFPLCYWSFVGLGMYHAFVAAPAPDPFVATLPQMDFTYSQFGQPYDQHSHTRI</sequence>
<feature type="transmembrane region" description="Helical" evidence="5">
    <location>
        <begin position="190"/>
        <end position="209"/>
    </location>
</feature>
<gene>
    <name evidence="7" type="ORF">BN8_06532</name>
</gene>
<feature type="domain" description="O-antigen ligase-related" evidence="6">
    <location>
        <begin position="148"/>
        <end position="295"/>
    </location>
</feature>
<keyword evidence="4 5" id="KW-0472">Membrane</keyword>
<evidence type="ECO:0000256" key="2">
    <source>
        <dbReference type="ARBA" id="ARBA00022692"/>
    </source>
</evidence>
<comment type="caution">
    <text evidence="7">The sequence shown here is derived from an EMBL/GenBank/DDBJ whole genome shotgun (WGS) entry which is preliminary data.</text>
</comment>
<name>I2GT99_9BACT</name>
<feature type="transmembrane region" description="Helical" evidence="5">
    <location>
        <begin position="27"/>
        <end position="47"/>
    </location>
</feature>
<evidence type="ECO:0000313" key="7">
    <source>
        <dbReference type="EMBL" id="CCH57128.1"/>
    </source>
</evidence>
<dbReference type="eggNOG" id="COG3307">
    <property type="taxonomic scope" value="Bacteria"/>
</dbReference>
<dbReference type="InterPro" id="IPR007016">
    <property type="entry name" value="O-antigen_ligase-rel_domated"/>
</dbReference>
<protein>
    <recommendedName>
        <fullName evidence="6">O-antigen ligase-related domain-containing protein</fullName>
    </recommendedName>
</protein>
<feature type="transmembrane region" description="Helical" evidence="5">
    <location>
        <begin position="84"/>
        <end position="107"/>
    </location>
</feature>
<evidence type="ECO:0000256" key="1">
    <source>
        <dbReference type="ARBA" id="ARBA00004141"/>
    </source>
</evidence>
<evidence type="ECO:0000259" key="6">
    <source>
        <dbReference type="Pfam" id="PF04932"/>
    </source>
</evidence>
<accession>I2GT99</accession>
<organism evidence="7 8">
    <name type="scientific">Fibrisoma limi BUZ 3</name>
    <dbReference type="NCBI Taxonomy" id="1185876"/>
    <lineage>
        <taxon>Bacteria</taxon>
        <taxon>Pseudomonadati</taxon>
        <taxon>Bacteroidota</taxon>
        <taxon>Cytophagia</taxon>
        <taxon>Cytophagales</taxon>
        <taxon>Spirosomataceae</taxon>
        <taxon>Fibrisoma</taxon>
    </lineage>
</organism>
<evidence type="ECO:0000256" key="4">
    <source>
        <dbReference type="ARBA" id="ARBA00023136"/>
    </source>
</evidence>
<feature type="transmembrane region" description="Helical" evidence="5">
    <location>
        <begin position="319"/>
        <end position="344"/>
    </location>
</feature>
<reference evidence="7 8" key="1">
    <citation type="journal article" date="2012" name="J. Bacteriol.">
        <title>Genome Sequence of the Filamentous Bacterium Fibrisoma limi BUZ 3T.</title>
        <authorList>
            <person name="Filippini M."/>
            <person name="Qi W."/>
            <person name="Jaenicke S."/>
            <person name="Goesmann A."/>
            <person name="Smits T.H."/>
            <person name="Bagheri H.C."/>
        </authorList>
    </citation>
    <scope>NUCLEOTIDE SEQUENCE [LARGE SCALE GENOMIC DNA]</scope>
    <source>
        <strain evidence="8">BUZ 3T</strain>
    </source>
</reference>
<feature type="transmembrane region" description="Helical" evidence="5">
    <location>
        <begin position="119"/>
        <end position="135"/>
    </location>
</feature>
<feature type="transmembrane region" description="Helical" evidence="5">
    <location>
        <begin position="285"/>
        <end position="307"/>
    </location>
</feature>
<evidence type="ECO:0000256" key="3">
    <source>
        <dbReference type="ARBA" id="ARBA00022989"/>
    </source>
</evidence>
<comment type="subcellular location">
    <subcellularLocation>
        <location evidence="1">Membrane</location>
        <topology evidence="1">Multi-pass membrane protein</topology>
    </subcellularLocation>
</comment>